<dbReference type="AlphaFoldDB" id="A0A3S2UAT4"/>
<organism evidence="1 2">
    <name type="scientific">Niallia taxi</name>
    <dbReference type="NCBI Taxonomy" id="2499688"/>
    <lineage>
        <taxon>Bacteria</taxon>
        <taxon>Bacillati</taxon>
        <taxon>Bacillota</taxon>
        <taxon>Bacilli</taxon>
        <taxon>Bacillales</taxon>
        <taxon>Bacillaceae</taxon>
        <taxon>Niallia</taxon>
    </lineage>
</organism>
<keyword evidence="1" id="KW-0378">Hydrolase</keyword>
<dbReference type="SUPFAM" id="SSF52266">
    <property type="entry name" value="SGNH hydrolase"/>
    <property type="match status" value="1"/>
</dbReference>
<protein>
    <submittedName>
        <fullName evidence="1">SGNH/GDSL hydrolase family protein</fullName>
    </submittedName>
</protein>
<name>A0A3S2UAT4_9BACI</name>
<dbReference type="Gene3D" id="3.40.50.1110">
    <property type="entry name" value="SGNH hydrolase"/>
    <property type="match status" value="1"/>
</dbReference>
<accession>A0A3S2UAT4</accession>
<evidence type="ECO:0000313" key="1">
    <source>
        <dbReference type="EMBL" id="RVT63853.1"/>
    </source>
</evidence>
<dbReference type="Proteomes" id="UP000288024">
    <property type="component" value="Unassembled WGS sequence"/>
</dbReference>
<dbReference type="InterPro" id="IPR036514">
    <property type="entry name" value="SGNH_hydro_sf"/>
</dbReference>
<gene>
    <name evidence="1" type="ORF">EM808_11405</name>
</gene>
<dbReference type="EMBL" id="RZTZ01000003">
    <property type="protein sequence ID" value="RVT63853.1"/>
    <property type="molecule type" value="Genomic_DNA"/>
</dbReference>
<reference evidence="1 2" key="1">
    <citation type="submission" date="2019-01" db="EMBL/GenBank/DDBJ databases">
        <title>Bacillus sp. M5HDSG1-1, whole genome shotgun sequence.</title>
        <authorList>
            <person name="Tuo L."/>
        </authorList>
    </citation>
    <scope>NUCLEOTIDE SEQUENCE [LARGE SCALE GENOMIC DNA]</scope>
    <source>
        <strain evidence="1 2">M5HDSG1-1</strain>
    </source>
</reference>
<comment type="caution">
    <text evidence="1">The sequence shown here is derived from an EMBL/GenBank/DDBJ whole genome shotgun (WGS) entry which is preliminary data.</text>
</comment>
<proteinExistence type="predicted"/>
<sequence>MKTLIVTFLALILAAVLVFGNIHWNSKSPEQASTPAVTNSVNNTDHEPEIDTDFYLELAAKWPEKAREQLKNKLNSHKTFKIVLLGSNSIGSDTLGLNDKLKEALFKKYEKHVELESIVYENTTTDYVLNHESEKLVDLKPDMVIFEPFLLNDNNIVAIPDTISNISSIIEKTTAALPDVTFILQPPNQIYDANLYPMQVAALQEYAADQNLTYLNHWEVWPAGNDITVNDYLNADARPNDSGFKLWSDYLSEYLISK</sequence>
<keyword evidence="2" id="KW-1185">Reference proteome</keyword>
<dbReference type="GO" id="GO:0016787">
    <property type="term" value="F:hydrolase activity"/>
    <property type="evidence" value="ECO:0007669"/>
    <property type="project" value="UniProtKB-KW"/>
</dbReference>
<dbReference type="RefSeq" id="WP_127738329.1">
    <property type="nucleotide sequence ID" value="NZ_RZTZ01000003.1"/>
</dbReference>
<evidence type="ECO:0000313" key="2">
    <source>
        <dbReference type="Proteomes" id="UP000288024"/>
    </source>
</evidence>